<reference evidence="1 2" key="1">
    <citation type="submission" date="2018-05" db="EMBL/GenBank/DDBJ databases">
        <title>Pararhodobacter marina sp. nov., isolated from deep-sea water of the Indian Ocean.</title>
        <authorList>
            <person name="Lai Q.Sr."/>
            <person name="Liu X."/>
            <person name="Shao Z."/>
        </authorList>
    </citation>
    <scope>NUCLEOTIDE SEQUENCE [LARGE SCALE GENOMIC DNA]</scope>
    <source>
        <strain evidence="1 2">CIC4N-9</strain>
    </source>
</reference>
<dbReference type="OrthoDB" id="7340531at2"/>
<organism evidence="1 2">
    <name type="scientific">Pararhodobacter marinus</name>
    <dbReference type="NCBI Taxonomy" id="2184063"/>
    <lineage>
        <taxon>Bacteria</taxon>
        <taxon>Pseudomonadati</taxon>
        <taxon>Pseudomonadota</taxon>
        <taxon>Alphaproteobacteria</taxon>
        <taxon>Rhodobacterales</taxon>
        <taxon>Paracoccaceae</taxon>
        <taxon>Pararhodobacter</taxon>
    </lineage>
</organism>
<dbReference type="GeneID" id="94364847"/>
<dbReference type="InterPro" id="IPR029044">
    <property type="entry name" value="Nucleotide-diphossugar_trans"/>
</dbReference>
<accession>A0A2U2CCT2</accession>
<gene>
    <name evidence="1" type="ORF">C4N9_08090</name>
</gene>
<dbReference type="PANTHER" id="PTHR35105:SF2">
    <property type="entry name" value="PROTEIN CDI"/>
    <property type="match status" value="1"/>
</dbReference>
<name>A0A2U2CCT2_9RHOB</name>
<dbReference type="PANTHER" id="PTHR35105">
    <property type="entry name" value="EXPRESSED PROTEIN"/>
    <property type="match status" value="1"/>
</dbReference>
<dbReference type="AlphaFoldDB" id="A0A2U2CCT2"/>
<keyword evidence="2" id="KW-1185">Reference proteome</keyword>
<dbReference type="RefSeq" id="WP_109532806.1">
    <property type="nucleotide sequence ID" value="NZ_CAXPUO010000018.1"/>
</dbReference>
<dbReference type="Gene3D" id="3.90.550.10">
    <property type="entry name" value="Spore Coat Polysaccharide Biosynthesis Protein SpsA, Chain A"/>
    <property type="match status" value="1"/>
</dbReference>
<evidence type="ECO:0000313" key="2">
    <source>
        <dbReference type="Proteomes" id="UP000244940"/>
    </source>
</evidence>
<dbReference type="GO" id="GO:0016740">
    <property type="term" value="F:transferase activity"/>
    <property type="evidence" value="ECO:0007669"/>
    <property type="project" value="UniProtKB-KW"/>
</dbReference>
<keyword evidence="1" id="KW-0808">Transferase</keyword>
<dbReference type="EMBL" id="QEYD01000004">
    <property type="protein sequence ID" value="PWE29693.1"/>
    <property type="molecule type" value="Genomic_DNA"/>
</dbReference>
<dbReference type="SUPFAM" id="SSF53448">
    <property type="entry name" value="Nucleotide-diphospho-sugar transferases"/>
    <property type="match status" value="1"/>
</dbReference>
<dbReference type="Proteomes" id="UP000244940">
    <property type="component" value="Unassembled WGS sequence"/>
</dbReference>
<protein>
    <submittedName>
        <fullName evidence="1">Glycosyltransferase</fullName>
    </submittedName>
</protein>
<proteinExistence type="predicted"/>
<evidence type="ECO:0000313" key="1">
    <source>
        <dbReference type="EMBL" id="PWE29693.1"/>
    </source>
</evidence>
<sequence>MSKKLKIYVGYDSREDIAWQVARHSTLRHTSGDVEIYPLRQPTLRELGLYTRPADNATTEFSLTRFLTPYLAAHDGWSVFMDCDFLVTRDITEIFDLLDDSKALYCVQHDYTPANMIKMDGKQQSVYPRKNWSSFMAFNGAHPKVKALTPEVVNTESPGYLHRFTWLDDSEIGELDREWNFLEGEYEKPDQIPMCVHYTNGGPWFDDWQDVDFGDEWRAERDLYLASAQSQAAE</sequence>
<comment type="caution">
    <text evidence="1">The sequence shown here is derived from an EMBL/GenBank/DDBJ whole genome shotgun (WGS) entry which is preliminary data.</text>
</comment>